<gene>
    <name evidence="3" type="ORF">FNH13_16615</name>
</gene>
<proteinExistence type="inferred from homology"/>
<dbReference type="Proteomes" id="UP000315395">
    <property type="component" value="Chromosome"/>
</dbReference>
<dbReference type="SUPFAM" id="SSF54637">
    <property type="entry name" value="Thioesterase/thiol ester dehydrase-isomerase"/>
    <property type="match status" value="1"/>
</dbReference>
<comment type="similarity">
    <text evidence="1">Belongs to the enoyl-CoA hydratase/isomerase family.</text>
</comment>
<dbReference type="Pfam" id="PF01575">
    <property type="entry name" value="MaoC_dehydratas"/>
    <property type="match status" value="1"/>
</dbReference>
<evidence type="ECO:0000313" key="3">
    <source>
        <dbReference type="EMBL" id="QDO89757.1"/>
    </source>
</evidence>
<dbReference type="KEGG" id="orz:FNH13_16615"/>
<dbReference type="Gene3D" id="3.10.129.10">
    <property type="entry name" value="Hotdog Thioesterase"/>
    <property type="match status" value="1"/>
</dbReference>
<protein>
    <submittedName>
        <fullName evidence="3">MaoC family dehydratase</fullName>
    </submittedName>
</protein>
<evidence type="ECO:0000313" key="4">
    <source>
        <dbReference type="Proteomes" id="UP000315395"/>
    </source>
</evidence>
<feature type="domain" description="MaoC-like" evidence="2">
    <location>
        <begin position="23"/>
        <end position="130"/>
    </location>
</feature>
<sequence length="163" mass="17551">MSSTHEVVPGQRTVFLADLPDLVGQQLGPSRPIVVTQERIDAFAEASGDRQWLHTDLERAARGPFGGTIAHGYLTLALQTVMLWDVLEVSDADSVVNYGLNKVRFITPVPVGSELVMTVEVTDVSPVRGGHQLAYTATISLPGASRPCCVAEVLFRYLSSEGS</sequence>
<accession>A0A516GE02</accession>
<organism evidence="3 4">
    <name type="scientific">Ornithinimicrobium ciconiae</name>
    <dbReference type="NCBI Taxonomy" id="2594265"/>
    <lineage>
        <taxon>Bacteria</taxon>
        <taxon>Bacillati</taxon>
        <taxon>Actinomycetota</taxon>
        <taxon>Actinomycetes</taxon>
        <taxon>Micrococcales</taxon>
        <taxon>Ornithinimicrobiaceae</taxon>
        <taxon>Ornithinimicrobium</taxon>
    </lineage>
</organism>
<reference evidence="3 4" key="1">
    <citation type="submission" date="2019-07" db="EMBL/GenBank/DDBJ databases">
        <title>complete genome sequencing of Ornithinimicrobium sp. H23M54.</title>
        <authorList>
            <person name="Bae J.-W."/>
            <person name="Lee S.-Y."/>
        </authorList>
    </citation>
    <scope>NUCLEOTIDE SEQUENCE [LARGE SCALE GENOMIC DNA]</scope>
    <source>
        <strain evidence="3 4">H23M54</strain>
    </source>
</reference>
<dbReference type="InterPro" id="IPR002539">
    <property type="entry name" value="MaoC-like_dom"/>
</dbReference>
<dbReference type="InterPro" id="IPR029069">
    <property type="entry name" value="HotDog_dom_sf"/>
</dbReference>
<keyword evidence="4" id="KW-1185">Reference proteome</keyword>
<dbReference type="EMBL" id="CP041616">
    <property type="protein sequence ID" value="QDO89757.1"/>
    <property type="molecule type" value="Genomic_DNA"/>
</dbReference>
<evidence type="ECO:0000259" key="2">
    <source>
        <dbReference type="Pfam" id="PF01575"/>
    </source>
</evidence>
<evidence type="ECO:0000256" key="1">
    <source>
        <dbReference type="ARBA" id="ARBA00005254"/>
    </source>
</evidence>
<dbReference type="RefSeq" id="WP_143784478.1">
    <property type="nucleotide sequence ID" value="NZ_CP041616.1"/>
</dbReference>
<dbReference type="PANTHER" id="PTHR42993">
    <property type="entry name" value="MAOC-LIKE DEHYDRATASE DOMAIN-CONTAINING PROTEIN"/>
    <property type="match status" value="1"/>
</dbReference>
<dbReference type="InterPro" id="IPR039375">
    <property type="entry name" value="NodN-like"/>
</dbReference>
<dbReference type="OrthoDB" id="9801735at2"/>
<dbReference type="CDD" id="cd03450">
    <property type="entry name" value="NodN"/>
    <property type="match status" value="1"/>
</dbReference>
<name>A0A516GE02_9MICO</name>
<dbReference type="PANTHER" id="PTHR42993:SF1">
    <property type="entry name" value="MAOC-LIKE DEHYDRATASE DOMAIN-CONTAINING PROTEIN"/>
    <property type="match status" value="1"/>
</dbReference>
<dbReference type="AlphaFoldDB" id="A0A516GE02"/>